<dbReference type="Proteomes" id="UP000194127">
    <property type="component" value="Unassembled WGS sequence"/>
</dbReference>
<reference evidence="2 3" key="1">
    <citation type="submission" date="2017-04" db="EMBL/GenBank/DDBJ databases">
        <title>Genome Sequence of the Model Brown-Rot Fungus Postia placenta SB12.</title>
        <authorList>
            <consortium name="DOE Joint Genome Institute"/>
            <person name="Gaskell J."/>
            <person name="Kersten P."/>
            <person name="Larrondo L.F."/>
            <person name="Canessa P."/>
            <person name="Martinez D."/>
            <person name="Hibbett D."/>
            <person name="Schmoll M."/>
            <person name="Kubicek C.P."/>
            <person name="Martinez A.T."/>
            <person name="Yadav J."/>
            <person name="Master E."/>
            <person name="Magnuson J.K."/>
            <person name="James T."/>
            <person name="Yaver D."/>
            <person name="Berka R."/>
            <person name="Labutti K."/>
            <person name="Lipzen A."/>
            <person name="Aerts A."/>
            <person name="Barry K."/>
            <person name="Henrissat B."/>
            <person name="Blanchette R."/>
            <person name="Grigoriev I."/>
            <person name="Cullen D."/>
        </authorList>
    </citation>
    <scope>NUCLEOTIDE SEQUENCE [LARGE SCALE GENOMIC DNA]</scope>
    <source>
        <strain evidence="2 3">MAD-698-R-SB12</strain>
    </source>
</reference>
<feature type="region of interest" description="Disordered" evidence="1">
    <location>
        <begin position="212"/>
        <end position="251"/>
    </location>
</feature>
<feature type="compositionally biased region" description="Basic residues" evidence="1">
    <location>
        <begin position="1"/>
        <end position="10"/>
    </location>
</feature>
<dbReference type="AlphaFoldDB" id="A0A1X6MZ44"/>
<proteinExistence type="predicted"/>
<name>A0A1X6MZ44_9APHY</name>
<feature type="compositionally biased region" description="Basic and acidic residues" evidence="1">
    <location>
        <begin position="221"/>
        <end position="238"/>
    </location>
</feature>
<protein>
    <submittedName>
        <fullName evidence="2">Uncharacterized protein</fullName>
    </submittedName>
</protein>
<feature type="region of interest" description="Disordered" evidence="1">
    <location>
        <begin position="1"/>
        <end position="20"/>
    </location>
</feature>
<feature type="region of interest" description="Disordered" evidence="1">
    <location>
        <begin position="620"/>
        <end position="650"/>
    </location>
</feature>
<feature type="region of interest" description="Disordered" evidence="1">
    <location>
        <begin position="27"/>
        <end position="153"/>
    </location>
</feature>
<feature type="compositionally biased region" description="Acidic residues" evidence="1">
    <location>
        <begin position="118"/>
        <end position="135"/>
    </location>
</feature>
<feature type="region of interest" description="Disordered" evidence="1">
    <location>
        <begin position="336"/>
        <end position="385"/>
    </location>
</feature>
<dbReference type="OrthoDB" id="2804229at2759"/>
<dbReference type="GeneID" id="36330736"/>
<dbReference type="STRING" id="670580.A0A1X6MZ44"/>
<feature type="compositionally biased region" description="Basic and acidic residues" evidence="1">
    <location>
        <begin position="638"/>
        <end position="647"/>
    </location>
</feature>
<dbReference type="EMBL" id="KZ110598">
    <property type="protein sequence ID" value="OSX61627.1"/>
    <property type="molecule type" value="Genomic_DNA"/>
</dbReference>
<keyword evidence="3" id="KW-1185">Reference proteome</keyword>
<feature type="region of interest" description="Disordered" evidence="1">
    <location>
        <begin position="674"/>
        <end position="709"/>
    </location>
</feature>
<sequence length="709" mass="77404">MARRAAKGKQRATEIDEDEMEAIEILTASEAEYSDEERGAIYGSGDDSDACGEEVSEGSEEGDAYEDEARSSPVPEVIEILSDDEEIEDTPPPLYSVDQRNGVDLDEEEYYDSGTDASDGDADSVEAEDGSEDERDFPPVETHSGKVDLPDPWAAPTAYAEDLYTGGDFTPATSSSVNPHILPMEVLNDTQAIEANFEHVHSELDLAFQSSGPEEITQTHYSERDVRESDVRESDLRTRLPPPSHLAPGGDDVGMFLTPEGATPETSHTPEAIHVPIPEFASADGEDERLSVRQDLPEKPEDVVVATDDGASRELQDLLSGGSIDDLYADLEPTQRLPEEENLDVEEHDFSHTGLGTQDQMNRPSARSPSIWRDESESPPPPKFSHHVDWNWPPAFNSGRMASRAGHLQSPHIGDGDVDEIIEISDDDEDVEPDEPADAMRDPTVHSLADDSVSGFVHNVATSPPHLYAEDAEDDTAEVSESELPDLIEVDDLYANLDTSDSAIVDAELPGLLIEPSVSLATDENIFAEFLVPPHDSEESNATLAMFTQSVSQLMGSATEQSELARTSDEAAGFVYMADSRTIKATEQRYDNIASKEYTVEAGQTVDTASKDRELSIVSVSGEAHPDLHDYEVEEPVTEGRRTEELQSRLPSPDEIVLGSEFSAITHAVVIEPDREANDDLNADNLSVAERTEEVDAISSRTDEVLHEV</sequence>
<organism evidence="2 3">
    <name type="scientific">Postia placenta MAD-698-R-SB12</name>
    <dbReference type="NCBI Taxonomy" id="670580"/>
    <lineage>
        <taxon>Eukaryota</taxon>
        <taxon>Fungi</taxon>
        <taxon>Dikarya</taxon>
        <taxon>Basidiomycota</taxon>
        <taxon>Agaricomycotina</taxon>
        <taxon>Agaricomycetes</taxon>
        <taxon>Polyporales</taxon>
        <taxon>Adustoporiaceae</taxon>
        <taxon>Rhodonia</taxon>
    </lineage>
</organism>
<evidence type="ECO:0000256" key="1">
    <source>
        <dbReference type="SAM" id="MobiDB-lite"/>
    </source>
</evidence>
<accession>A0A1X6MZ44</accession>
<evidence type="ECO:0000313" key="3">
    <source>
        <dbReference type="Proteomes" id="UP000194127"/>
    </source>
</evidence>
<feature type="compositionally biased region" description="Acidic residues" evidence="1">
    <location>
        <begin position="46"/>
        <end position="66"/>
    </location>
</feature>
<feature type="compositionally biased region" description="Polar residues" evidence="1">
    <location>
        <begin position="354"/>
        <end position="368"/>
    </location>
</feature>
<gene>
    <name evidence="2" type="ORF">POSPLADRAFT_1145316</name>
</gene>
<dbReference type="RefSeq" id="XP_024338421.1">
    <property type="nucleotide sequence ID" value="XM_024485787.1"/>
</dbReference>
<evidence type="ECO:0000313" key="2">
    <source>
        <dbReference type="EMBL" id="OSX61627.1"/>
    </source>
</evidence>